<evidence type="ECO:0000313" key="2">
    <source>
        <dbReference type="Proteomes" id="UP000437709"/>
    </source>
</evidence>
<dbReference type="Gene3D" id="3.40.50.1000">
    <property type="entry name" value="HAD superfamily/HAD-like"/>
    <property type="match status" value="1"/>
</dbReference>
<keyword evidence="2" id="KW-1185">Reference proteome</keyword>
<gene>
    <name evidence="1" type="ORF">GB881_14240</name>
</gene>
<proteinExistence type="predicted"/>
<dbReference type="EMBL" id="WHPC01000067">
    <property type="protein sequence ID" value="MPV38190.1"/>
    <property type="molecule type" value="Genomic_DNA"/>
</dbReference>
<name>A0A6N7EJC9_9MICO</name>
<dbReference type="InterPro" id="IPR023198">
    <property type="entry name" value="PGP-like_dom2"/>
</dbReference>
<dbReference type="Pfam" id="PF00702">
    <property type="entry name" value="Hydrolase"/>
    <property type="match status" value="1"/>
</dbReference>
<dbReference type="AlphaFoldDB" id="A0A6N7EJC9"/>
<dbReference type="Proteomes" id="UP000437709">
    <property type="component" value="Unassembled WGS sequence"/>
</dbReference>
<keyword evidence="1" id="KW-0378">Hydrolase</keyword>
<dbReference type="GO" id="GO:0016787">
    <property type="term" value="F:hydrolase activity"/>
    <property type="evidence" value="ECO:0007669"/>
    <property type="project" value="UniProtKB-KW"/>
</dbReference>
<dbReference type="InterPro" id="IPR006439">
    <property type="entry name" value="HAD-SF_hydro_IA"/>
</dbReference>
<dbReference type="NCBIfam" id="TIGR01509">
    <property type="entry name" value="HAD-SF-IA-v3"/>
    <property type="match status" value="1"/>
</dbReference>
<organism evidence="1 2">
    <name type="scientific">Georgenia subflava</name>
    <dbReference type="NCBI Taxonomy" id="1622177"/>
    <lineage>
        <taxon>Bacteria</taxon>
        <taxon>Bacillati</taxon>
        <taxon>Actinomycetota</taxon>
        <taxon>Actinomycetes</taxon>
        <taxon>Micrococcales</taxon>
        <taxon>Bogoriellaceae</taxon>
        <taxon>Georgenia</taxon>
    </lineage>
</organism>
<dbReference type="InterPro" id="IPR036412">
    <property type="entry name" value="HAD-like_sf"/>
</dbReference>
<dbReference type="Gene3D" id="1.10.150.240">
    <property type="entry name" value="Putative phosphatase, domain 2"/>
    <property type="match status" value="1"/>
</dbReference>
<reference evidence="1 2" key="1">
    <citation type="submission" date="2019-10" db="EMBL/GenBank/DDBJ databases">
        <title>Georgenia wutianyii sp. nov. and Georgenia yuyongxinii sp. nov. isolated from plateau pika (Ochotona curzoniae) in the Qinghai-Tibet plateau of China.</title>
        <authorList>
            <person name="Tian Z."/>
        </authorList>
    </citation>
    <scope>NUCLEOTIDE SEQUENCE [LARGE SCALE GENOMIC DNA]</scope>
    <source>
        <strain evidence="1 2">JCM 19765</strain>
    </source>
</reference>
<evidence type="ECO:0000313" key="1">
    <source>
        <dbReference type="EMBL" id="MPV38190.1"/>
    </source>
</evidence>
<dbReference type="InterPro" id="IPR023214">
    <property type="entry name" value="HAD_sf"/>
</dbReference>
<comment type="caution">
    <text evidence="1">The sequence shown here is derived from an EMBL/GenBank/DDBJ whole genome shotgun (WGS) entry which is preliminary data.</text>
</comment>
<dbReference type="SUPFAM" id="SSF56784">
    <property type="entry name" value="HAD-like"/>
    <property type="match status" value="1"/>
</dbReference>
<dbReference type="PANTHER" id="PTHR43611">
    <property type="entry name" value="ALPHA-D-GLUCOSE 1-PHOSPHATE PHOSPHATASE"/>
    <property type="match status" value="1"/>
</dbReference>
<accession>A0A6N7EJC9</accession>
<sequence length="208" mass="22466">MTTDLTLVLDLGQVVVGWDPYGALADRLTRAEWQEFSDAIDFPAINLEMDRGLTHAEAVARVSAAHPERPGHAQILARYCENFAASLTGPMPGTAEIIDELAAADVRLLGLTNWSAETFRHAAPAAPAIQLLDDVVVSGVEGYVKPDPEIFRILLDRHALKAESTVFVDDSPANVSGASDAGLTALQFTDARRLRADLHDLGFPIRRA</sequence>
<dbReference type="PANTHER" id="PTHR43611:SF3">
    <property type="entry name" value="FLAVIN MONONUCLEOTIDE HYDROLASE 1, CHLOROPLATIC"/>
    <property type="match status" value="1"/>
</dbReference>
<protein>
    <submittedName>
        <fullName evidence="1">HAD-IA family hydrolase</fullName>
    </submittedName>
</protein>
<dbReference type="RefSeq" id="WP_152195366.1">
    <property type="nucleotide sequence ID" value="NZ_VUKD01000003.1"/>
</dbReference>